<dbReference type="Proteomes" id="UP000295371">
    <property type="component" value="Unassembled WGS sequence"/>
</dbReference>
<comment type="caution">
    <text evidence="4">The sequence shown here is derived from an EMBL/GenBank/DDBJ whole genome shotgun (WGS) entry which is preliminary data.</text>
</comment>
<dbReference type="OrthoDB" id="128564at2"/>
<evidence type="ECO:0000259" key="3">
    <source>
        <dbReference type="Pfam" id="PF20171"/>
    </source>
</evidence>
<dbReference type="InterPro" id="IPR004555">
    <property type="entry name" value="G6PDH_assembly_OpcA"/>
</dbReference>
<evidence type="ECO:0000256" key="1">
    <source>
        <dbReference type="SAM" id="MobiDB-lite"/>
    </source>
</evidence>
<dbReference type="AlphaFoldDB" id="A0A4R7J6I9"/>
<feature type="compositionally biased region" description="Basic residues" evidence="1">
    <location>
        <begin position="335"/>
        <end position="371"/>
    </location>
</feature>
<reference evidence="4 5" key="1">
    <citation type="submission" date="2019-03" db="EMBL/GenBank/DDBJ databases">
        <title>Genomic Encyclopedia of Archaeal and Bacterial Type Strains, Phase II (KMG-II): from individual species to whole genera.</title>
        <authorList>
            <person name="Goeker M."/>
        </authorList>
    </citation>
    <scope>NUCLEOTIDE SEQUENCE [LARGE SCALE GENOMIC DNA]</scope>
    <source>
        <strain evidence="4 5">DSM 24323</strain>
    </source>
</reference>
<accession>A0A4R7J6I9</accession>
<feature type="region of interest" description="Disordered" evidence="1">
    <location>
        <begin position="296"/>
        <end position="392"/>
    </location>
</feature>
<dbReference type="PANTHER" id="PTHR38658:SF1">
    <property type="entry name" value="OXPP CYCLE PROTEIN OPCA-RELATED"/>
    <property type="match status" value="1"/>
</dbReference>
<dbReference type="Pfam" id="PF10128">
    <property type="entry name" value="OpcA_G6PD_assem"/>
    <property type="match status" value="1"/>
</dbReference>
<feature type="compositionally biased region" description="Low complexity" evidence="1">
    <location>
        <begin position="372"/>
        <end position="392"/>
    </location>
</feature>
<evidence type="ECO:0000313" key="4">
    <source>
        <dbReference type="EMBL" id="TDT32854.1"/>
    </source>
</evidence>
<evidence type="ECO:0000259" key="2">
    <source>
        <dbReference type="Pfam" id="PF10128"/>
    </source>
</evidence>
<feature type="domain" description="Glucose-6-phosphate dehydrogenase assembly protein OpcA N-terminal" evidence="2">
    <location>
        <begin position="51"/>
        <end position="156"/>
    </location>
</feature>
<evidence type="ECO:0000313" key="5">
    <source>
        <dbReference type="Proteomes" id="UP000295371"/>
    </source>
</evidence>
<protein>
    <submittedName>
        <fullName evidence="4">Glucose-6-phosphate dehydrogenase assembly protein OpcA</fullName>
    </submittedName>
</protein>
<dbReference type="InterPro" id="IPR046801">
    <property type="entry name" value="OpcA_G6PD_N"/>
</dbReference>
<dbReference type="EMBL" id="SOAW01000001">
    <property type="protein sequence ID" value="TDT32854.1"/>
    <property type="molecule type" value="Genomic_DNA"/>
</dbReference>
<dbReference type="InterPro" id="IPR046802">
    <property type="entry name" value="OpcA_G6PD_C"/>
</dbReference>
<gene>
    <name evidence="4" type="ORF">CLV29_0444</name>
</gene>
<proteinExistence type="predicted"/>
<name>A0A4R7J6I9_9ACTN</name>
<dbReference type="Pfam" id="PF20171">
    <property type="entry name" value="OpcA_G6PD_C"/>
    <property type="match status" value="1"/>
</dbReference>
<keyword evidence="5" id="KW-1185">Reference proteome</keyword>
<sequence length="392" mass="41922">MIIELQQTTASKVAQALLHGRQVAGSPAMGMVMTMVVVCEEKDFPAALDNATQAALEHPARIIFVVRRRGRKAQLNAEVRLGDGSPGEVVIFWVSGPVADHSAGVVLPLLLPDAPVIVWWPGRAPDVPATDQIGQLGTRRITDSATAGELLKRVEQTRTGDSDLAWTRLTTWRALLAAALDQYPAQVTAATVTASRNSASGGLLAAWLRNRLGVPVELRTGGRRGLSDARLVTAAGDVALTRIDESTGTYRVPGQPQREVALRRREVKELLAEELRRLDPDEVYAEVVNTLLELQDSPAATGSGRPATEPVERTARTKAPTRKTAVRKAPAQKTTAKKAPAKKATGKKTAAKKTAAKKTTAKKAPAKKTPTKRATGSRKTTSAASSTRSRTR</sequence>
<organism evidence="4 5">
    <name type="scientific">Naumannella halotolerans</name>
    <dbReference type="NCBI Taxonomy" id="993414"/>
    <lineage>
        <taxon>Bacteria</taxon>
        <taxon>Bacillati</taxon>
        <taxon>Actinomycetota</taxon>
        <taxon>Actinomycetes</taxon>
        <taxon>Propionibacteriales</taxon>
        <taxon>Propionibacteriaceae</taxon>
        <taxon>Naumannella</taxon>
    </lineage>
</organism>
<dbReference type="PANTHER" id="PTHR38658">
    <property type="entry name" value="OXPP CYCLE PROTEIN OPCA-RELATED"/>
    <property type="match status" value="1"/>
</dbReference>
<feature type="domain" description="Glucose-6-phosphate dehydrogenase assembly protein OpcA C-terminal" evidence="3">
    <location>
        <begin position="160"/>
        <end position="287"/>
    </location>
</feature>
<dbReference type="RefSeq" id="WP_133753441.1">
    <property type="nucleotide sequence ID" value="NZ_SOAW01000001.1"/>
</dbReference>